<protein>
    <submittedName>
        <fullName evidence="1">Uncharacterized protein</fullName>
    </submittedName>
</protein>
<accession>A0A6C0DBU6</accession>
<organism evidence="1">
    <name type="scientific">viral metagenome</name>
    <dbReference type="NCBI Taxonomy" id="1070528"/>
    <lineage>
        <taxon>unclassified sequences</taxon>
        <taxon>metagenomes</taxon>
        <taxon>organismal metagenomes</taxon>
    </lineage>
</organism>
<dbReference type="AlphaFoldDB" id="A0A6C0DBU6"/>
<name>A0A6C0DBU6_9ZZZZ</name>
<evidence type="ECO:0000313" key="1">
    <source>
        <dbReference type="EMBL" id="QHT13860.1"/>
    </source>
</evidence>
<reference evidence="1" key="1">
    <citation type="journal article" date="2020" name="Nature">
        <title>Giant virus diversity and host interactions through global metagenomics.</title>
        <authorList>
            <person name="Schulz F."/>
            <person name="Roux S."/>
            <person name="Paez-Espino D."/>
            <person name="Jungbluth S."/>
            <person name="Walsh D.A."/>
            <person name="Denef V.J."/>
            <person name="McMahon K.D."/>
            <person name="Konstantinidis K.T."/>
            <person name="Eloe-Fadrosh E.A."/>
            <person name="Kyrpides N.C."/>
            <person name="Woyke T."/>
        </authorList>
    </citation>
    <scope>NUCLEOTIDE SEQUENCE</scope>
    <source>
        <strain evidence="1">GVMAG-M-3300023174-134</strain>
    </source>
</reference>
<proteinExistence type="predicted"/>
<sequence>MYIMNILYINGNNILDHVETKGETKNQNIYYRHSNNDNDNNIFYVNDCGDFF</sequence>
<dbReference type="EMBL" id="MN739577">
    <property type="protein sequence ID" value="QHT13860.1"/>
    <property type="molecule type" value="Genomic_DNA"/>
</dbReference>